<evidence type="ECO:0000313" key="8">
    <source>
        <dbReference type="EMBL" id="MFD2201993.1"/>
    </source>
</evidence>
<keyword evidence="9" id="KW-1185">Reference proteome</keyword>
<evidence type="ECO:0000256" key="6">
    <source>
        <dbReference type="ARBA" id="ARBA00023136"/>
    </source>
</evidence>
<feature type="transmembrane region" description="Helical" evidence="7">
    <location>
        <begin position="248"/>
        <end position="270"/>
    </location>
</feature>
<evidence type="ECO:0000256" key="5">
    <source>
        <dbReference type="ARBA" id="ARBA00022989"/>
    </source>
</evidence>
<feature type="transmembrane region" description="Helical" evidence="7">
    <location>
        <begin position="419"/>
        <end position="435"/>
    </location>
</feature>
<dbReference type="Proteomes" id="UP001597414">
    <property type="component" value="Unassembled WGS sequence"/>
</dbReference>
<comment type="similarity">
    <text evidence="2">Belongs to the nucleobase:cation symporter-2 (NCS2) (TC 2.A.40) family. Azg-like subfamily.</text>
</comment>
<organism evidence="8 9">
    <name type="scientific">Shivajiella indica</name>
    <dbReference type="NCBI Taxonomy" id="872115"/>
    <lineage>
        <taxon>Bacteria</taxon>
        <taxon>Pseudomonadati</taxon>
        <taxon>Bacteroidota</taxon>
        <taxon>Cytophagia</taxon>
        <taxon>Cytophagales</taxon>
        <taxon>Cyclobacteriaceae</taxon>
        <taxon>Shivajiella</taxon>
    </lineage>
</organism>
<gene>
    <name evidence="8" type="ORF">ACFSKV_10465</name>
</gene>
<dbReference type="Pfam" id="PF00860">
    <property type="entry name" value="Xan_ur_permease"/>
    <property type="match status" value="1"/>
</dbReference>
<reference evidence="9" key="1">
    <citation type="journal article" date="2019" name="Int. J. Syst. Evol. Microbiol.">
        <title>The Global Catalogue of Microorganisms (GCM) 10K type strain sequencing project: providing services to taxonomists for standard genome sequencing and annotation.</title>
        <authorList>
            <consortium name="The Broad Institute Genomics Platform"/>
            <consortium name="The Broad Institute Genome Sequencing Center for Infectious Disease"/>
            <person name="Wu L."/>
            <person name="Ma J."/>
        </authorList>
    </citation>
    <scope>NUCLEOTIDE SEQUENCE [LARGE SCALE GENOMIC DNA]</scope>
    <source>
        <strain evidence="9">KCTC 19812</strain>
    </source>
</reference>
<keyword evidence="6 7" id="KW-0472">Membrane</keyword>
<dbReference type="InterPro" id="IPR045018">
    <property type="entry name" value="Azg-like"/>
</dbReference>
<dbReference type="PANTHER" id="PTHR43337:SF1">
    <property type="entry name" value="XANTHINE_URACIL PERMEASE C887.17-RELATED"/>
    <property type="match status" value="1"/>
</dbReference>
<comment type="subcellular location">
    <subcellularLocation>
        <location evidence="1">Endomembrane system</location>
        <topology evidence="1">Multi-pass membrane protein</topology>
    </subcellularLocation>
</comment>
<evidence type="ECO:0000256" key="7">
    <source>
        <dbReference type="SAM" id="Phobius"/>
    </source>
</evidence>
<feature type="transmembrane region" description="Helical" evidence="7">
    <location>
        <begin position="95"/>
        <end position="112"/>
    </location>
</feature>
<feature type="transmembrane region" description="Helical" evidence="7">
    <location>
        <begin position="347"/>
        <end position="368"/>
    </location>
</feature>
<evidence type="ECO:0000256" key="3">
    <source>
        <dbReference type="ARBA" id="ARBA00022448"/>
    </source>
</evidence>
<dbReference type="InterPro" id="IPR006043">
    <property type="entry name" value="NCS2"/>
</dbReference>
<feature type="transmembrane region" description="Helical" evidence="7">
    <location>
        <begin position="40"/>
        <end position="62"/>
    </location>
</feature>
<evidence type="ECO:0000313" key="9">
    <source>
        <dbReference type="Proteomes" id="UP001597414"/>
    </source>
</evidence>
<dbReference type="RefSeq" id="WP_380802281.1">
    <property type="nucleotide sequence ID" value="NZ_JBHUIV010000016.1"/>
</dbReference>
<dbReference type="EMBL" id="JBHUIV010000016">
    <property type="protein sequence ID" value="MFD2201993.1"/>
    <property type="molecule type" value="Genomic_DNA"/>
</dbReference>
<feature type="transmembrane region" description="Helical" evidence="7">
    <location>
        <begin position="124"/>
        <end position="145"/>
    </location>
</feature>
<feature type="transmembrane region" description="Helical" evidence="7">
    <location>
        <begin position="165"/>
        <end position="181"/>
    </location>
</feature>
<name>A0ABW5BAL5_9BACT</name>
<feature type="transmembrane region" description="Helical" evidence="7">
    <location>
        <begin position="216"/>
        <end position="236"/>
    </location>
</feature>
<keyword evidence="5 7" id="KW-1133">Transmembrane helix</keyword>
<sequence>MKITTPPNSLKTEILAGISTFLASFYIIIVNPAILSAAEMPFSGVLTATVLVSCFGSLMMGLYAKNPIVVAPGMGINAFFAYTAVKGYGLSYQEALGAVFWSGVIFLFLSFFNTREKIIAAIPVALRHAVASGIGLFICFIGFQNAHFIVDNPDSLVSMASFKDPINLTFLLGLLFTGVLISRKVSGAIIYGIIFTTILAWPLGRCWGDASAVNYGIPTLVNYSGLISMPDFSLLFKADILGSLQFSYLSVIFVFTFTILFDGISTFVGLSEASGLKDPDGNPRNMKRSLLTDATTTLFAGLVGSSSGTAFIESAVGIEEGGRTGATAVTAGLLFLPFMFFSPLLSLIPGIASSIALVLVGSFMLTPVTKINWKIADEAIPSFFTIVLIPFTYSLSTGISFGFVSWTLIKFFSGKQKEIHPILWIISLFSFFFLWQ</sequence>
<feature type="transmembrane region" description="Helical" evidence="7">
    <location>
        <begin position="12"/>
        <end position="34"/>
    </location>
</feature>
<accession>A0ABW5BAL5</accession>
<keyword evidence="3" id="KW-0813">Transport</keyword>
<comment type="caution">
    <text evidence="8">The sequence shown here is derived from an EMBL/GenBank/DDBJ whole genome shotgun (WGS) entry which is preliminary data.</text>
</comment>
<dbReference type="PANTHER" id="PTHR43337">
    <property type="entry name" value="XANTHINE/URACIL PERMEASE C887.17-RELATED"/>
    <property type="match status" value="1"/>
</dbReference>
<protein>
    <submittedName>
        <fullName evidence="8">NCS2 family permease</fullName>
    </submittedName>
</protein>
<feature type="transmembrane region" description="Helical" evidence="7">
    <location>
        <begin position="324"/>
        <end position="341"/>
    </location>
</feature>
<evidence type="ECO:0000256" key="1">
    <source>
        <dbReference type="ARBA" id="ARBA00004127"/>
    </source>
</evidence>
<evidence type="ECO:0000256" key="4">
    <source>
        <dbReference type="ARBA" id="ARBA00022692"/>
    </source>
</evidence>
<feature type="transmembrane region" description="Helical" evidence="7">
    <location>
        <begin position="188"/>
        <end position="204"/>
    </location>
</feature>
<feature type="transmembrane region" description="Helical" evidence="7">
    <location>
        <begin position="380"/>
        <end position="407"/>
    </location>
</feature>
<keyword evidence="4 7" id="KW-0812">Transmembrane</keyword>
<feature type="transmembrane region" description="Helical" evidence="7">
    <location>
        <begin position="290"/>
        <end position="312"/>
    </location>
</feature>
<evidence type="ECO:0000256" key="2">
    <source>
        <dbReference type="ARBA" id="ARBA00005697"/>
    </source>
</evidence>
<proteinExistence type="inferred from homology"/>